<dbReference type="PANTHER" id="PTHR34227">
    <property type="entry name" value="CHAPERONE PROTEIN YCDY"/>
    <property type="match status" value="1"/>
</dbReference>
<keyword evidence="3" id="KW-1185">Reference proteome</keyword>
<evidence type="ECO:0000313" key="3">
    <source>
        <dbReference type="Proteomes" id="UP000006683"/>
    </source>
</evidence>
<sequence>MSLPFGAQAAHYQAFKDMVFQPGLAKNLDALIAVLEQSGLYPELLAEARTLRPEPQRLEYDFNRMCIGPYRLTVPPYESVYRSGKSVLNSHHTVDVHAYYQQLGLTIEPRFNEPADYIGNELEFLYCASALASEHRRAGRDEIAEELDQLARQFLTEHLGLWCGDFADKMVAHAREPFWRLYGVALNHYVQSQMTH</sequence>
<dbReference type="HOGENOM" id="CLU_077650_0_2_6"/>
<dbReference type="PANTHER" id="PTHR34227:SF1">
    <property type="entry name" value="DIMETHYL SULFOXIDE REDUCTASE CHAPERONE-RELATED"/>
    <property type="match status" value="1"/>
</dbReference>
<proteinExistence type="predicted"/>
<dbReference type="Gene3D" id="1.10.3480.10">
    <property type="entry name" value="TorD-like"/>
    <property type="match status" value="1"/>
</dbReference>
<dbReference type="EMBL" id="CP002209">
    <property type="protein sequence ID" value="ADN75702.1"/>
    <property type="molecule type" value="Genomic_DNA"/>
</dbReference>
<name>E1SP77_FERBD</name>
<dbReference type="SUPFAM" id="SSF89155">
    <property type="entry name" value="TorD-like"/>
    <property type="match status" value="1"/>
</dbReference>
<dbReference type="InterPro" id="IPR020945">
    <property type="entry name" value="DMSO/NO3_reduct_chaperone"/>
</dbReference>
<dbReference type="RefSeq" id="WP_013345008.1">
    <property type="nucleotide sequence ID" value="NC_014541.1"/>
</dbReference>
<dbReference type="InterPro" id="IPR036411">
    <property type="entry name" value="TorD-like_sf"/>
</dbReference>
<dbReference type="AlphaFoldDB" id="E1SP77"/>
<dbReference type="KEGG" id="fbl:Fbal_1498"/>
<dbReference type="Proteomes" id="UP000006683">
    <property type="component" value="Chromosome"/>
</dbReference>
<dbReference type="GeneID" id="67181715"/>
<organism evidence="2 3">
    <name type="scientific">Ferrimonas balearica (strain DSM 9799 / CCM 4581 / KCTC 23876 / PAT)</name>
    <dbReference type="NCBI Taxonomy" id="550540"/>
    <lineage>
        <taxon>Bacteria</taxon>
        <taxon>Pseudomonadati</taxon>
        <taxon>Pseudomonadota</taxon>
        <taxon>Gammaproteobacteria</taxon>
        <taxon>Alteromonadales</taxon>
        <taxon>Ferrimonadaceae</taxon>
        <taxon>Ferrimonas</taxon>
    </lineage>
</organism>
<keyword evidence="1" id="KW-0143">Chaperone</keyword>
<evidence type="ECO:0000256" key="1">
    <source>
        <dbReference type="ARBA" id="ARBA00023186"/>
    </source>
</evidence>
<reference evidence="2 3" key="1">
    <citation type="journal article" date="2010" name="Stand. Genomic Sci.">
        <title>Complete genome sequence of Ferrimonas balearica type strain (PAT).</title>
        <authorList>
            <person name="Nolan M."/>
            <person name="Sikorski J."/>
            <person name="Davenport K."/>
            <person name="Lucas S."/>
            <person name="Glavina Del Rio T."/>
            <person name="Tice H."/>
            <person name="Cheng J."/>
            <person name="Goodwin L."/>
            <person name="Pitluck S."/>
            <person name="Liolios K."/>
            <person name="Ivanova N."/>
            <person name="Mavromatis K."/>
            <person name="Ovchinnikova G."/>
            <person name="Pati A."/>
            <person name="Chen A."/>
            <person name="Palaniappan K."/>
            <person name="Land M."/>
            <person name="Hauser L."/>
            <person name="Chang Y."/>
            <person name="Jeffries C."/>
            <person name="Tapia R."/>
            <person name="Brettin T."/>
            <person name="Detter J."/>
            <person name="Han C."/>
            <person name="Yasawong M."/>
            <person name="Rohde M."/>
            <person name="Tindall B."/>
            <person name="Goker M."/>
            <person name="Woyke T."/>
            <person name="Bristow J."/>
            <person name="Eisen J."/>
            <person name="Markowitz V."/>
            <person name="Hugenholtz P."/>
            <person name="Kyrpides N."/>
            <person name="Klenk H."/>
            <person name="Lapidus A."/>
        </authorList>
    </citation>
    <scope>NUCLEOTIDE SEQUENCE [LARGE SCALE GENOMIC DNA]</scope>
    <source>
        <strain evidence="3">DSM 9799 / CCM 4581 / KCTC 23876 / PAT</strain>
    </source>
</reference>
<gene>
    <name evidence="2" type="ordered locus">Fbal_1498</name>
</gene>
<dbReference type="STRING" id="550540.Fbal_1498"/>
<dbReference type="Pfam" id="PF02613">
    <property type="entry name" value="Nitrate_red_del"/>
    <property type="match status" value="1"/>
</dbReference>
<protein>
    <submittedName>
        <fullName evidence="2">Cytoplasmic chaperone TorD family protein</fullName>
    </submittedName>
</protein>
<dbReference type="InterPro" id="IPR050289">
    <property type="entry name" value="TorD/DmsD_chaperones"/>
</dbReference>
<dbReference type="eggNOG" id="COG3381">
    <property type="taxonomic scope" value="Bacteria"/>
</dbReference>
<evidence type="ECO:0000313" key="2">
    <source>
        <dbReference type="EMBL" id="ADN75702.1"/>
    </source>
</evidence>
<accession>E1SP77</accession>
<dbReference type="OrthoDB" id="9795302at2"/>